<keyword evidence="5" id="KW-0285">Flavoprotein</keyword>
<evidence type="ECO:0000256" key="7">
    <source>
        <dbReference type="ARBA" id="ARBA00023004"/>
    </source>
</evidence>
<feature type="domain" description="4Fe-4S ferredoxin-type" evidence="10">
    <location>
        <begin position="183"/>
        <end position="212"/>
    </location>
</feature>
<evidence type="ECO:0000256" key="8">
    <source>
        <dbReference type="ARBA" id="ARBA00023014"/>
    </source>
</evidence>
<dbReference type="Pfam" id="PF01266">
    <property type="entry name" value="DAO"/>
    <property type="match status" value="1"/>
</dbReference>
<evidence type="ECO:0000256" key="4">
    <source>
        <dbReference type="ARBA" id="ARBA00022723"/>
    </source>
</evidence>
<dbReference type="Pfam" id="PF12838">
    <property type="entry name" value="Fer4_7"/>
    <property type="match status" value="1"/>
</dbReference>
<sequence length="474" mass="50493">MNSTQQNSFDTLVVGGGIAGLQSALDLADQGYKVAVIEKDASIGGKMIRLSKVFPTLDCASCITTPKMASAAHHDNITLFTRCNLNSLNSIEIKGSSSNNSQGKISTSSGSQDKTAPSSGCHGKGSSGVTASITQMPRYVDADKCIGCRKCEYVCPVYRPDPEQGGFSATKAISIPFSNAIPQLAVLEPEYCMLCGQCEKVCPTQAIDYFQKPETFTLSAKTAIIATGFEMTPLKNKVQYGCGEIPNVIDALQMERLLAPHGPFNRVLRPWDGMEPDSIAYIQCAGSRDKSMGVSYCSRVCCMYAIKQAMLLAGALPLADVTIYYMDIRAFGKGYEQFYQNAKAMGIEFIKGKVARIDGGDNGSAIVRFENQQDGTITENTHDLVVLSLGMTPGWNPNGICPVSTAEDRFITSIQPKMSPVLTTMEGVFVTGAAAGPKDIVDTITESGSAAMEAARYMTAKGQMANATSNGAAA</sequence>
<dbReference type="STRING" id="1246637.MTBBW1_1230017"/>
<evidence type="ECO:0000313" key="11">
    <source>
        <dbReference type="EMBL" id="SLM28046.1"/>
    </source>
</evidence>
<dbReference type="PANTHER" id="PTHR43498">
    <property type="entry name" value="FERREDOXIN:COB-COM HETERODISULFIDE REDUCTASE SUBUNIT A"/>
    <property type="match status" value="1"/>
</dbReference>
<dbReference type="PROSITE" id="PS51379">
    <property type="entry name" value="4FE4S_FER_2"/>
    <property type="match status" value="2"/>
</dbReference>
<dbReference type="Proteomes" id="UP000191931">
    <property type="component" value="Unassembled WGS sequence"/>
</dbReference>
<evidence type="ECO:0000256" key="3">
    <source>
        <dbReference type="ARBA" id="ARBA00022485"/>
    </source>
</evidence>
<dbReference type="InterPro" id="IPR017896">
    <property type="entry name" value="4Fe4S_Fe-S-bd"/>
</dbReference>
<dbReference type="SUPFAM" id="SSF54862">
    <property type="entry name" value="4Fe-4S ferredoxins"/>
    <property type="match status" value="1"/>
</dbReference>
<proteinExistence type="inferred from homology"/>
<keyword evidence="5" id="KW-0274">FAD</keyword>
<dbReference type="Gene3D" id="3.30.70.20">
    <property type="match status" value="1"/>
</dbReference>
<evidence type="ECO:0000256" key="1">
    <source>
        <dbReference type="ARBA" id="ARBA00001974"/>
    </source>
</evidence>
<name>A0A1W1H6H8_9BACT</name>
<comment type="similarity">
    <text evidence="2">Belongs to the HdrA family.</text>
</comment>
<dbReference type="InterPro" id="IPR036188">
    <property type="entry name" value="FAD/NAD-bd_sf"/>
</dbReference>
<protein>
    <submittedName>
        <fullName evidence="11">4Fe-4S binding domain protein</fullName>
    </submittedName>
</protein>
<dbReference type="PANTHER" id="PTHR43498:SF1">
    <property type="entry name" value="COB--COM HETERODISULFIDE REDUCTASE IRON-SULFUR SUBUNIT A"/>
    <property type="match status" value="1"/>
</dbReference>
<reference evidence="11 12" key="1">
    <citation type="submission" date="2017-03" db="EMBL/GenBank/DDBJ databases">
        <authorList>
            <person name="Afonso C.L."/>
            <person name="Miller P.J."/>
            <person name="Scott M.A."/>
            <person name="Spackman E."/>
            <person name="Goraichik I."/>
            <person name="Dimitrov K.M."/>
            <person name="Suarez D.L."/>
            <person name="Swayne D.E."/>
        </authorList>
    </citation>
    <scope>NUCLEOTIDE SEQUENCE [LARGE SCALE GENOMIC DNA]</scope>
    <source>
        <strain evidence="11">PRJEB14757</strain>
    </source>
</reference>
<keyword evidence="6" id="KW-0560">Oxidoreductase</keyword>
<feature type="compositionally biased region" description="Polar residues" evidence="9">
    <location>
        <begin position="95"/>
        <end position="118"/>
    </location>
</feature>
<feature type="region of interest" description="Disordered" evidence="9">
    <location>
        <begin position="95"/>
        <end position="127"/>
    </location>
</feature>
<keyword evidence="8" id="KW-0411">Iron-sulfur</keyword>
<evidence type="ECO:0000256" key="2">
    <source>
        <dbReference type="ARBA" id="ARBA00006561"/>
    </source>
</evidence>
<dbReference type="GO" id="GO:0046872">
    <property type="term" value="F:metal ion binding"/>
    <property type="evidence" value="ECO:0007669"/>
    <property type="project" value="UniProtKB-KW"/>
</dbReference>
<dbReference type="EMBL" id="FWEV01000028">
    <property type="protein sequence ID" value="SLM28046.1"/>
    <property type="molecule type" value="Genomic_DNA"/>
</dbReference>
<dbReference type="InterPro" id="IPR006076">
    <property type="entry name" value="FAD-dep_OxRdtase"/>
</dbReference>
<feature type="domain" description="4Fe-4S ferredoxin-type" evidence="10">
    <location>
        <begin position="136"/>
        <end position="165"/>
    </location>
</feature>
<dbReference type="PROSITE" id="PS00198">
    <property type="entry name" value="4FE4S_FER_1"/>
    <property type="match status" value="2"/>
</dbReference>
<keyword evidence="12" id="KW-1185">Reference proteome</keyword>
<dbReference type="InterPro" id="IPR017900">
    <property type="entry name" value="4Fe4S_Fe_S_CS"/>
</dbReference>
<dbReference type="AlphaFoldDB" id="A0A1W1H6H8"/>
<keyword evidence="3" id="KW-0004">4Fe-4S</keyword>
<dbReference type="OrthoDB" id="9766627at2"/>
<comment type="cofactor">
    <cofactor evidence="1">
        <name>FAD</name>
        <dbReference type="ChEBI" id="CHEBI:57692"/>
    </cofactor>
</comment>
<keyword evidence="7" id="KW-0408">Iron</keyword>
<accession>A0A1W1H6H8</accession>
<evidence type="ECO:0000259" key="10">
    <source>
        <dbReference type="PROSITE" id="PS51379"/>
    </source>
</evidence>
<evidence type="ECO:0000313" key="12">
    <source>
        <dbReference type="Proteomes" id="UP000191931"/>
    </source>
</evidence>
<keyword evidence="4" id="KW-0479">Metal-binding</keyword>
<dbReference type="RefSeq" id="WP_080804427.1">
    <property type="nucleotide sequence ID" value="NZ_LT828547.1"/>
</dbReference>
<dbReference type="SUPFAM" id="SSF51905">
    <property type="entry name" value="FAD/NAD(P)-binding domain"/>
    <property type="match status" value="1"/>
</dbReference>
<evidence type="ECO:0000256" key="5">
    <source>
        <dbReference type="ARBA" id="ARBA00022827"/>
    </source>
</evidence>
<gene>
    <name evidence="11" type="ORF">MTBBW1_1230017</name>
</gene>
<evidence type="ECO:0000256" key="6">
    <source>
        <dbReference type="ARBA" id="ARBA00023002"/>
    </source>
</evidence>
<dbReference type="InterPro" id="IPR039650">
    <property type="entry name" value="HdrA-like"/>
</dbReference>
<dbReference type="GO" id="GO:0016491">
    <property type="term" value="F:oxidoreductase activity"/>
    <property type="evidence" value="ECO:0007669"/>
    <property type="project" value="UniProtKB-KW"/>
</dbReference>
<evidence type="ECO:0000256" key="9">
    <source>
        <dbReference type="SAM" id="MobiDB-lite"/>
    </source>
</evidence>
<organism evidence="11 12">
    <name type="scientific">Desulfamplus magnetovallimortis</name>
    <dbReference type="NCBI Taxonomy" id="1246637"/>
    <lineage>
        <taxon>Bacteria</taxon>
        <taxon>Pseudomonadati</taxon>
        <taxon>Thermodesulfobacteriota</taxon>
        <taxon>Desulfobacteria</taxon>
        <taxon>Desulfobacterales</taxon>
        <taxon>Desulfobacteraceae</taxon>
        <taxon>Desulfamplus</taxon>
    </lineage>
</organism>
<dbReference type="GO" id="GO:0051539">
    <property type="term" value="F:4 iron, 4 sulfur cluster binding"/>
    <property type="evidence" value="ECO:0007669"/>
    <property type="project" value="UniProtKB-KW"/>
</dbReference>
<dbReference type="Gene3D" id="3.50.50.60">
    <property type="entry name" value="FAD/NAD(P)-binding domain"/>
    <property type="match status" value="2"/>
</dbReference>